<name>A0A380U815_ACIJO</name>
<dbReference type="EMBL" id="UFRV01000006">
    <property type="protein sequence ID" value="SUT96909.1"/>
    <property type="molecule type" value="Genomic_DNA"/>
</dbReference>
<dbReference type="RefSeq" id="WP_004695094.1">
    <property type="nucleotide sequence ID" value="NZ_BBTB01000060.1"/>
</dbReference>
<protein>
    <recommendedName>
        <fullName evidence="6">Secreted protein</fullName>
    </recommendedName>
</protein>
<keyword evidence="1" id="KW-0732">Signal</keyword>
<proteinExistence type="predicted"/>
<feature type="chain" id="PRO_5036333556" description="Secreted protein" evidence="1">
    <location>
        <begin position="26"/>
        <end position="144"/>
    </location>
</feature>
<reference evidence="2 5" key="2">
    <citation type="submission" date="2020-12" db="EMBL/GenBank/DDBJ databases">
        <title>FDA dAtabase for Regulatory Grade micrObial Sequences (FDA-ARGOS): Supporting development and validation of Infectious Disease Dx tests.</title>
        <authorList>
            <person name="Sproer C."/>
            <person name="Gronow S."/>
            <person name="Severitt S."/>
            <person name="Schroder I."/>
            <person name="Tallon L."/>
            <person name="Sadzewicz L."/>
            <person name="Zhao X."/>
            <person name="Boylan J."/>
            <person name="Ott S."/>
            <person name="Bowen H."/>
            <person name="Vavikolanu K."/>
            <person name="Mehta A."/>
            <person name="Aluvathingal J."/>
            <person name="Nadendla S."/>
            <person name="Lowell S."/>
            <person name="Myers T."/>
            <person name="Yan Y."/>
            <person name="Sichtig H."/>
        </authorList>
    </citation>
    <scope>NUCLEOTIDE SEQUENCE [LARGE SCALE GENOMIC DNA]</scope>
    <source>
        <strain evidence="2 5">FDAARGOS_910</strain>
    </source>
</reference>
<evidence type="ECO:0000256" key="1">
    <source>
        <dbReference type="SAM" id="SignalP"/>
    </source>
</evidence>
<organism evidence="3 4">
    <name type="scientific">Acinetobacter johnsonii</name>
    <dbReference type="NCBI Taxonomy" id="40214"/>
    <lineage>
        <taxon>Bacteria</taxon>
        <taxon>Pseudomonadati</taxon>
        <taxon>Pseudomonadota</taxon>
        <taxon>Gammaproteobacteria</taxon>
        <taxon>Moraxellales</taxon>
        <taxon>Moraxellaceae</taxon>
        <taxon>Acinetobacter</taxon>
    </lineage>
</organism>
<dbReference type="Proteomes" id="UP000595107">
    <property type="component" value="Chromosome"/>
</dbReference>
<gene>
    <name evidence="2" type="ORF">I6G67_02735</name>
    <name evidence="3" type="ORF">NCTC10308_02218</name>
</gene>
<accession>A0A380U815</accession>
<evidence type="ECO:0000313" key="5">
    <source>
        <dbReference type="Proteomes" id="UP000595107"/>
    </source>
</evidence>
<evidence type="ECO:0008006" key="6">
    <source>
        <dbReference type="Google" id="ProtNLM"/>
    </source>
</evidence>
<dbReference type="EMBL" id="CP065666">
    <property type="protein sequence ID" value="QPS04431.1"/>
    <property type="molecule type" value="Genomic_DNA"/>
</dbReference>
<dbReference type="AlphaFoldDB" id="A0A380U815"/>
<evidence type="ECO:0000313" key="3">
    <source>
        <dbReference type="EMBL" id="SUT96909.1"/>
    </source>
</evidence>
<evidence type="ECO:0000313" key="4">
    <source>
        <dbReference type="Proteomes" id="UP000254227"/>
    </source>
</evidence>
<feature type="signal peptide" evidence="1">
    <location>
        <begin position="1"/>
        <end position="25"/>
    </location>
</feature>
<evidence type="ECO:0000313" key="2">
    <source>
        <dbReference type="EMBL" id="QPS04431.1"/>
    </source>
</evidence>
<dbReference type="Proteomes" id="UP000254227">
    <property type="component" value="Unassembled WGS sequence"/>
</dbReference>
<reference evidence="3 4" key="1">
    <citation type="submission" date="2018-06" db="EMBL/GenBank/DDBJ databases">
        <authorList>
            <consortium name="Pathogen Informatics"/>
            <person name="Doyle S."/>
        </authorList>
    </citation>
    <scope>NUCLEOTIDE SEQUENCE [LARGE SCALE GENOMIC DNA]</scope>
    <source>
        <strain evidence="3 4">NCTC10308</strain>
    </source>
</reference>
<sequence length="144" mass="15828">MQLRLRITQSIAVIILMTCISSSYAQNQDAAEQVDVAQQTAEYAACIADEACDVATSVSEDEMYGGIQQEYTVKGCKVTVYNDGPVKMVDEKTDEPCNAPLPKDHQFSKSKEVHTYQENDCIVTEQISMDGAADATMDCSKRGR</sequence>